<dbReference type="EMBL" id="CP019323">
    <property type="protein sequence ID" value="APX73333.1"/>
    <property type="molecule type" value="Genomic_DNA"/>
</dbReference>
<sequence length="428" mass="49008">MIVALSVIYILLLILNSKTLYAGDDYVYRFAYMRSWPLEHLKVISTFAIPHSMWNHYFWWNGRFVAHSVVQYFMQFDTKVIFNVFNSGIFIVLIFLINKVATIITKHKSSTLIIISIFIFLWFFIPSFGQTVLWVSGSGNYLWMSVVYTSFILANLIDIDMTKFKFVLIILLSFLAGATNENSGPAAILIVILSIVYGFIKTRKIHVYSVISVLFAMLGFYIMLMSPGSQKRGTMHRDWTKISANLNDIYKLSFGNLKWVYLVLIAFIIIGIILKHITVVSLVHIAIFIIGHLAAIYSMALSPDYPERTFFGGIVFLAIAFFISVYNIYDIIPMKSIVIIACIVVFGFSYRDAYSDISNSYNEVASEYETIRIAKSNGDKDVKVKLMSVPKTTYNAYNGTVSLAENHYDWMNQWESKYFGVKTISGYR</sequence>
<evidence type="ECO:0008006" key="3">
    <source>
        <dbReference type="Google" id="ProtNLM"/>
    </source>
</evidence>
<dbReference type="InterPro" id="IPR045691">
    <property type="entry name" value="DUF6056"/>
</dbReference>
<organism evidence="1 2">
    <name type="scientific">Companilactobacillus allii</name>
    <dbReference type="NCBI Taxonomy" id="1847728"/>
    <lineage>
        <taxon>Bacteria</taxon>
        <taxon>Bacillati</taxon>
        <taxon>Bacillota</taxon>
        <taxon>Bacilli</taxon>
        <taxon>Lactobacillales</taxon>
        <taxon>Lactobacillaceae</taxon>
        <taxon>Companilactobacillus</taxon>
    </lineage>
</organism>
<name>A0A1P8Q674_9LACO</name>
<dbReference type="AlphaFoldDB" id="A0A1P8Q674"/>
<evidence type="ECO:0000313" key="2">
    <source>
        <dbReference type="Proteomes" id="UP000187499"/>
    </source>
</evidence>
<accession>A0A1P8Q674</accession>
<gene>
    <name evidence="1" type="ORF">BTM29_04820</name>
</gene>
<dbReference type="KEGG" id="lalw:BTM29_04820"/>
<proteinExistence type="predicted"/>
<evidence type="ECO:0000313" key="1">
    <source>
        <dbReference type="EMBL" id="APX73333.1"/>
    </source>
</evidence>
<dbReference type="Proteomes" id="UP000187499">
    <property type="component" value="Chromosome"/>
</dbReference>
<protein>
    <recommendedName>
        <fullName evidence="3">Glycosyltransferase RgtA/B/C/D-like domain-containing protein</fullName>
    </recommendedName>
</protein>
<reference evidence="2" key="1">
    <citation type="submission" date="2016-12" db="EMBL/GenBank/DDBJ databases">
        <authorList>
            <person name="Jung M.Y."/>
            <person name="Lee S.H."/>
        </authorList>
    </citation>
    <scope>NUCLEOTIDE SEQUENCE [LARGE SCALE GENOMIC DNA]</scope>
    <source>
        <strain evidence="2">WiKim39</strain>
    </source>
</reference>
<dbReference type="Pfam" id="PF19528">
    <property type="entry name" value="DUF6056"/>
    <property type="match status" value="1"/>
</dbReference>
<keyword evidence="2" id="KW-1185">Reference proteome</keyword>
<dbReference type="STRING" id="1847728.BTM29_04820"/>